<gene>
    <name evidence="1" type="ORF">SAMN05216508_12622</name>
</gene>
<dbReference type="EMBL" id="FPBT01000026">
    <property type="protein sequence ID" value="SFU65419.1"/>
    <property type="molecule type" value="Genomic_DNA"/>
</dbReference>
<feature type="non-terminal residue" evidence="1">
    <location>
        <position position="1"/>
    </location>
</feature>
<sequence>GSARLRKTLFQIMDAMLKLGPREGDPVSQFLFKKKSEGKPYLVYMTAGANKFLRVYYGKVKECLRGQARLEA</sequence>
<keyword evidence="2" id="KW-1185">Reference proteome</keyword>
<protein>
    <recommendedName>
        <fullName evidence="3">Transposase IS116/IS110/IS902 family protein</fullName>
    </recommendedName>
</protein>
<accession>A0A1I7HXP0</accession>
<reference evidence="1 2" key="1">
    <citation type="submission" date="2016-10" db="EMBL/GenBank/DDBJ databases">
        <authorList>
            <person name="de Groot N.N."/>
        </authorList>
    </citation>
    <scope>NUCLEOTIDE SEQUENCE [LARGE SCALE GENOMIC DNA]</scope>
    <source>
        <strain evidence="1 2">KHGC13</strain>
    </source>
</reference>
<evidence type="ECO:0000313" key="1">
    <source>
        <dbReference type="EMBL" id="SFU65419.1"/>
    </source>
</evidence>
<proteinExistence type="predicted"/>
<evidence type="ECO:0000313" key="2">
    <source>
        <dbReference type="Proteomes" id="UP000198817"/>
    </source>
</evidence>
<organism evidence="1 2">
    <name type="scientific">Eubacterium pyruvativorans</name>
    <dbReference type="NCBI Taxonomy" id="155865"/>
    <lineage>
        <taxon>Bacteria</taxon>
        <taxon>Bacillati</taxon>
        <taxon>Bacillota</taxon>
        <taxon>Clostridia</taxon>
        <taxon>Eubacteriales</taxon>
        <taxon>Eubacteriaceae</taxon>
        <taxon>Eubacterium</taxon>
    </lineage>
</organism>
<dbReference type="Proteomes" id="UP000198817">
    <property type="component" value="Unassembled WGS sequence"/>
</dbReference>
<name>A0A1I7HXP0_9FIRM</name>
<evidence type="ECO:0008006" key="3">
    <source>
        <dbReference type="Google" id="ProtNLM"/>
    </source>
</evidence>
<dbReference type="AlphaFoldDB" id="A0A1I7HXP0"/>